<keyword evidence="4" id="KW-0472">Membrane</keyword>
<dbReference type="PANTHER" id="PTHR43280">
    <property type="entry name" value="ARAC-FAMILY TRANSCRIPTIONAL REGULATOR"/>
    <property type="match status" value="1"/>
</dbReference>
<keyword evidence="2 6" id="KW-0238">DNA-binding</keyword>
<accession>A0A4R2GIB0</accession>
<feature type="transmembrane region" description="Helical" evidence="4">
    <location>
        <begin position="212"/>
        <end position="230"/>
    </location>
</feature>
<evidence type="ECO:0000259" key="5">
    <source>
        <dbReference type="PROSITE" id="PS01124"/>
    </source>
</evidence>
<protein>
    <submittedName>
        <fullName evidence="6">AraC-like DNA-binding protein</fullName>
    </submittedName>
</protein>
<evidence type="ECO:0000256" key="4">
    <source>
        <dbReference type="SAM" id="Phobius"/>
    </source>
</evidence>
<dbReference type="GO" id="GO:0003700">
    <property type="term" value="F:DNA-binding transcription factor activity"/>
    <property type="evidence" value="ECO:0007669"/>
    <property type="project" value="InterPro"/>
</dbReference>
<dbReference type="InterPro" id="IPR009057">
    <property type="entry name" value="Homeodomain-like_sf"/>
</dbReference>
<organism evidence="6 7">
    <name type="scientific">Natronoflexus pectinivorans</name>
    <dbReference type="NCBI Taxonomy" id="682526"/>
    <lineage>
        <taxon>Bacteria</taxon>
        <taxon>Pseudomonadati</taxon>
        <taxon>Bacteroidota</taxon>
        <taxon>Bacteroidia</taxon>
        <taxon>Marinilabiliales</taxon>
        <taxon>Marinilabiliaceae</taxon>
        <taxon>Natronoflexus</taxon>
    </lineage>
</organism>
<name>A0A4R2GIB0_9BACT</name>
<dbReference type="PROSITE" id="PS01124">
    <property type="entry name" value="HTH_ARAC_FAMILY_2"/>
    <property type="match status" value="1"/>
</dbReference>
<feature type="transmembrane region" description="Helical" evidence="4">
    <location>
        <begin position="177"/>
        <end position="197"/>
    </location>
</feature>
<dbReference type="RefSeq" id="WP_132433549.1">
    <property type="nucleotide sequence ID" value="NZ_SLWK01000005.1"/>
</dbReference>
<dbReference type="AlphaFoldDB" id="A0A4R2GIB0"/>
<evidence type="ECO:0000256" key="3">
    <source>
        <dbReference type="ARBA" id="ARBA00023163"/>
    </source>
</evidence>
<keyword evidence="4" id="KW-1133">Transmembrane helix</keyword>
<gene>
    <name evidence="6" type="ORF">EV194_10540</name>
</gene>
<keyword evidence="3" id="KW-0804">Transcription</keyword>
<evidence type="ECO:0000256" key="1">
    <source>
        <dbReference type="ARBA" id="ARBA00023015"/>
    </source>
</evidence>
<dbReference type="InterPro" id="IPR018060">
    <property type="entry name" value="HTH_AraC"/>
</dbReference>
<dbReference type="OrthoDB" id="1157591at2"/>
<feature type="transmembrane region" description="Helical" evidence="4">
    <location>
        <begin position="94"/>
        <end position="112"/>
    </location>
</feature>
<feature type="transmembrane region" description="Helical" evidence="4">
    <location>
        <begin position="132"/>
        <end position="156"/>
    </location>
</feature>
<dbReference type="GO" id="GO:0043565">
    <property type="term" value="F:sequence-specific DNA binding"/>
    <property type="evidence" value="ECO:0007669"/>
    <property type="project" value="InterPro"/>
</dbReference>
<proteinExistence type="predicted"/>
<dbReference type="EMBL" id="SLWK01000005">
    <property type="protein sequence ID" value="TCO08238.1"/>
    <property type="molecule type" value="Genomic_DNA"/>
</dbReference>
<keyword evidence="1" id="KW-0805">Transcription regulation</keyword>
<feature type="transmembrane region" description="Helical" evidence="4">
    <location>
        <begin position="34"/>
        <end position="53"/>
    </location>
</feature>
<dbReference type="SUPFAM" id="SSF46689">
    <property type="entry name" value="Homeodomain-like"/>
    <property type="match status" value="1"/>
</dbReference>
<dbReference type="PANTHER" id="PTHR43280:SF29">
    <property type="entry name" value="ARAC-FAMILY TRANSCRIPTIONAL REGULATOR"/>
    <property type="match status" value="1"/>
</dbReference>
<dbReference type="Gene3D" id="1.10.10.60">
    <property type="entry name" value="Homeodomain-like"/>
    <property type="match status" value="2"/>
</dbReference>
<evidence type="ECO:0000313" key="6">
    <source>
        <dbReference type="EMBL" id="TCO08238.1"/>
    </source>
</evidence>
<feature type="transmembrane region" description="Helical" evidence="4">
    <location>
        <begin position="6"/>
        <end position="22"/>
    </location>
</feature>
<evidence type="ECO:0000313" key="7">
    <source>
        <dbReference type="Proteomes" id="UP000295221"/>
    </source>
</evidence>
<dbReference type="Pfam" id="PF12833">
    <property type="entry name" value="HTH_18"/>
    <property type="match status" value="1"/>
</dbReference>
<reference evidence="6 7" key="1">
    <citation type="submission" date="2019-03" db="EMBL/GenBank/DDBJ databases">
        <title>Genomic Encyclopedia of Type Strains, Phase IV (KMG-IV): sequencing the most valuable type-strain genomes for metagenomic binning, comparative biology and taxonomic classification.</title>
        <authorList>
            <person name="Goeker M."/>
        </authorList>
    </citation>
    <scope>NUCLEOTIDE SEQUENCE [LARGE SCALE GENOMIC DNA]</scope>
    <source>
        <strain evidence="6 7">DSM 24179</strain>
    </source>
</reference>
<evidence type="ECO:0000256" key="2">
    <source>
        <dbReference type="ARBA" id="ARBA00023125"/>
    </source>
</evidence>
<keyword evidence="7" id="KW-1185">Reference proteome</keyword>
<feature type="transmembrane region" description="Helical" evidence="4">
    <location>
        <begin position="59"/>
        <end position="78"/>
    </location>
</feature>
<dbReference type="Proteomes" id="UP000295221">
    <property type="component" value="Unassembled WGS sequence"/>
</dbReference>
<feature type="domain" description="HTH araC/xylS-type" evidence="5">
    <location>
        <begin position="274"/>
        <end position="373"/>
    </location>
</feature>
<comment type="caution">
    <text evidence="6">The sequence shown here is derived from an EMBL/GenBank/DDBJ whole genome shotgun (WGS) entry which is preliminary data.</text>
</comment>
<keyword evidence="4" id="KW-0812">Transmembrane</keyword>
<sequence length="377" mass="43535">MDVIFIAGIFMSFFIGLLLITKKGKALPDKILSIWVLVIGFHLLGYHLYYLGLWDTHPHLVGITAPFPLLHGPFLYLYSRFSLRNDLSLRKADYIHFVPFVFSYLYMSRFFFFYSADEKVMVDKGLVDDFSIFSSVLLISFILSGLLYPIFAYRLLSRHRQIVDANFSYDEKLTLDWVKYGIYGIGGVFITVALVVILREGFGITFPFNADLIFYSMIVFLILMMGFFGIRQKNIFSHDTSDLVVITQEDDIARKYYKTGLNSETGMQIHKNLGELMQEQKPYLNPRLTLSELAVLLNISPNQLSQVINQYERVNFHDFVNRYRVDEFISISAINNHLNILGLALDSGFNSKSSFNAVFKKHKGITPSQFLRQRLET</sequence>
<dbReference type="SMART" id="SM00342">
    <property type="entry name" value="HTH_ARAC"/>
    <property type="match status" value="1"/>
</dbReference>